<reference evidence="1 2" key="1">
    <citation type="journal article" date="2013" name="Genome Announc.">
        <title>Complete Genome Sequence of Glaciecola psychrophila Strain 170T.</title>
        <authorList>
            <person name="Yin J."/>
            <person name="Chen J."/>
            <person name="Liu G."/>
            <person name="Yu Y."/>
            <person name="Song L."/>
            <person name="Wang X."/>
            <person name="Qu X."/>
        </authorList>
    </citation>
    <scope>NUCLEOTIDE SEQUENCE [LARGE SCALE GENOMIC DNA]</scope>
    <source>
        <strain evidence="1 2">170</strain>
    </source>
</reference>
<gene>
    <name evidence="1" type="ORF">C427_3637</name>
</gene>
<dbReference type="EMBL" id="CP003837">
    <property type="protein sequence ID" value="AGH45745.1"/>
    <property type="molecule type" value="Genomic_DNA"/>
</dbReference>
<dbReference type="eggNOG" id="COG3146">
    <property type="taxonomic scope" value="Bacteria"/>
</dbReference>
<dbReference type="AlphaFoldDB" id="K6ZVI9"/>
<name>K6ZVI9_9ALTE</name>
<keyword evidence="2" id="KW-1185">Reference proteome</keyword>
<dbReference type="RefSeq" id="WP_007642448.1">
    <property type="nucleotide sequence ID" value="NC_020514.1"/>
</dbReference>
<dbReference type="Proteomes" id="UP000011864">
    <property type="component" value="Chromosome"/>
</dbReference>
<dbReference type="SUPFAM" id="SSF55729">
    <property type="entry name" value="Acyl-CoA N-acyltransferases (Nat)"/>
    <property type="match status" value="1"/>
</dbReference>
<accession>K6ZVI9</accession>
<dbReference type="InterPro" id="IPR016181">
    <property type="entry name" value="Acyl_CoA_acyltransferase"/>
</dbReference>
<dbReference type="OrthoDB" id="9776898at2"/>
<dbReference type="Gene3D" id="3.40.630.30">
    <property type="match status" value="1"/>
</dbReference>
<dbReference type="PATRIC" id="fig|1129794.4.peg.3620"/>
<dbReference type="PANTHER" id="PTHR47017">
    <property type="entry name" value="ACYL-COA"/>
    <property type="match status" value="1"/>
</dbReference>
<sequence length="387" mass="45466">MSLSNSKYTFKFNTSIEKIGQTVWDDLANGNSPFCQYSFLHALETSGSVGGKSGWQPFHLLIYQNSEPVGILPLYKKNHSYGEYVFDFAWANTYRQYGVNYYPKLVTAIPFTPVTGARLMLDIKVDKQQLLPVLCKEIMAQLAVYGMSSMHWLFVEQDMSQLLHEHSQVQRHAVQFQWFNRQYSSFEDYLTYFNSRKRKSVKKERLKVTTQGIKVVRLHGEDLTSEKMHFFYDCYKQTYLKRSGHDGYLTEAFFQQIFRDLHHNLMLVIALKDNQPIASALFVFDQNQLCGRYWGALEDIDNLHFECCYYQGIEFCIERNIAKFNPGTQGEHKILRGFEPIYCYSNHSLKELAFHEAVERFIEQENTQIEEYKNNAEKLLPFKRSEL</sequence>
<dbReference type="PANTHER" id="PTHR47017:SF1">
    <property type="entry name" value="ACYL-COA"/>
    <property type="match status" value="1"/>
</dbReference>
<evidence type="ECO:0000313" key="2">
    <source>
        <dbReference type="Proteomes" id="UP000011864"/>
    </source>
</evidence>
<dbReference type="KEGG" id="gps:C427_3637"/>
<dbReference type="InterPro" id="IPR007434">
    <property type="entry name" value="FemAB-like"/>
</dbReference>
<protein>
    <recommendedName>
        <fullName evidence="3">BioF2-like acetyltransferase domain-containing protein</fullName>
    </recommendedName>
</protein>
<evidence type="ECO:0000313" key="1">
    <source>
        <dbReference type="EMBL" id="AGH45745.1"/>
    </source>
</evidence>
<dbReference type="STRING" id="1129794.C427_3637"/>
<dbReference type="HOGENOM" id="CLU_036032_1_0_6"/>
<proteinExistence type="predicted"/>
<dbReference type="Pfam" id="PF04339">
    <property type="entry name" value="FemAB_like"/>
    <property type="match status" value="1"/>
</dbReference>
<organism evidence="1 2">
    <name type="scientific">Paraglaciecola psychrophila 170</name>
    <dbReference type="NCBI Taxonomy" id="1129794"/>
    <lineage>
        <taxon>Bacteria</taxon>
        <taxon>Pseudomonadati</taxon>
        <taxon>Pseudomonadota</taxon>
        <taxon>Gammaproteobacteria</taxon>
        <taxon>Alteromonadales</taxon>
        <taxon>Alteromonadaceae</taxon>
        <taxon>Paraglaciecola</taxon>
    </lineage>
</organism>
<evidence type="ECO:0008006" key="3">
    <source>
        <dbReference type="Google" id="ProtNLM"/>
    </source>
</evidence>